<protein>
    <recommendedName>
        <fullName evidence="4">DUF2933 domain-containing protein</fullName>
    </recommendedName>
</protein>
<keyword evidence="3" id="KW-1185">Reference proteome</keyword>
<sequence length="101" mass="10720">MFEFIQRNWVGIVLVVGMLVMHLGGHGHGGHGGHGGRMGGCGGHAGHDHGESDAPARHQEPASPRPSNPDPTRDAYNPDDQDQAQRPDGSGPRYGSAHRPF</sequence>
<feature type="compositionally biased region" description="Gly residues" evidence="1">
    <location>
        <begin position="24"/>
        <end position="44"/>
    </location>
</feature>
<evidence type="ECO:0008006" key="4">
    <source>
        <dbReference type="Google" id="ProtNLM"/>
    </source>
</evidence>
<feature type="region of interest" description="Disordered" evidence="1">
    <location>
        <begin position="23"/>
        <end position="101"/>
    </location>
</feature>
<dbReference type="Proteomes" id="UP000019494">
    <property type="component" value="Unassembled WGS sequence"/>
</dbReference>
<name>W9GRQ5_9MICO</name>
<comment type="caution">
    <text evidence="2">The sequence shown here is derived from an EMBL/GenBank/DDBJ whole genome shotgun (WGS) entry which is preliminary data.</text>
</comment>
<evidence type="ECO:0000313" key="2">
    <source>
        <dbReference type="EMBL" id="EWT07732.1"/>
    </source>
</evidence>
<dbReference type="EMBL" id="AWQS01000005">
    <property type="protein sequence ID" value="EWT07732.1"/>
    <property type="molecule type" value="Genomic_DNA"/>
</dbReference>
<evidence type="ECO:0000313" key="3">
    <source>
        <dbReference type="Proteomes" id="UP000019494"/>
    </source>
</evidence>
<evidence type="ECO:0000256" key="1">
    <source>
        <dbReference type="SAM" id="MobiDB-lite"/>
    </source>
</evidence>
<proteinExistence type="predicted"/>
<feature type="compositionally biased region" description="Basic and acidic residues" evidence="1">
    <location>
        <begin position="45"/>
        <end position="60"/>
    </location>
</feature>
<gene>
    <name evidence="2" type="ORF">N864_23485</name>
</gene>
<accession>W9GRQ5</accession>
<organism evidence="2 3">
    <name type="scientific">Intrasporangium chromatireducens Q5-1</name>
    <dbReference type="NCBI Taxonomy" id="584657"/>
    <lineage>
        <taxon>Bacteria</taxon>
        <taxon>Bacillati</taxon>
        <taxon>Actinomycetota</taxon>
        <taxon>Actinomycetes</taxon>
        <taxon>Micrococcales</taxon>
        <taxon>Intrasporangiaceae</taxon>
        <taxon>Intrasporangium</taxon>
    </lineage>
</organism>
<reference evidence="3" key="1">
    <citation type="submission" date="2013-08" db="EMBL/GenBank/DDBJ databases">
        <title>Intrasporangium oryzae NRRL B-24470.</title>
        <authorList>
            <person name="Liu H."/>
            <person name="Wang G."/>
        </authorList>
    </citation>
    <scope>NUCLEOTIDE SEQUENCE [LARGE SCALE GENOMIC DNA]</scope>
    <source>
        <strain evidence="3">Q5-1</strain>
    </source>
</reference>
<dbReference type="AlphaFoldDB" id="W9GRQ5"/>